<accession>A0A848MFL2</accession>
<reference evidence="1 2" key="2">
    <citation type="submission" date="2020-06" db="EMBL/GenBank/DDBJ databases">
        <title>Polyphasic characterization of a Rahnella strain isolated from tree sap.</title>
        <authorList>
            <person name="Kim I.S."/>
        </authorList>
    </citation>
    <scope>NUCLEOTIDE SEQUENCE [LARGE SCALE GENOMIC DNA]</scope>
    <source>
        <strain evidence="1 2">SAP-1</strain>
    </source>
</reference>
<dbReference type="RefSeq" id="WP_169401867.1">
    <property type="nucleotide sequence ID" value="NZ_JAADJU010000002.1"/>
</dbReference>
<organism evidence="1 2">
    <name type="scientific">Rouxiella aceris</name>
    <dbReference type="NCBI Taxonomy" id="2703884"/>
    <lineage>
        <taxon>Bacteria</taxon>
        <taxon>Pseudomonadati</taxon>
        <taxon>Pseudomonadota</taxon>
        <taxon>Gammaproteobacteria</taxon>
        <taxon>Enterobacterales</taxon>
        <taxon>Yersiniaceae</taxon>
        <taxon>Rouxiella</taxon>
    </lineage>
</organism>
<dbReference type="Proteomes" id="UP000585363">
    <property type="component" value="Unassembled WGS sequence"/>
</dbReference>
<proteinExistence type="predicted"/>
<reference evidence="1 2" key="1">
    <citation type="submission" date="2020-01" db="EMBL/GenBank/DDBJ databases">
        <authorList>
            <person name="Lee S.D."/>
        </authorList>
    </citation>
    <scope>NUCLEOTIDE SEQUENCE [LARGE SCALE GENOMIC DNA]</scope>
    <source>
        <strain evidence="1 2">SAP-1</strain>
    </source>
</reference>
<evidence type="ECO:0000313" key="2">
    <source>
        <dbReference type="Proteomes" id="UP000585363"/>
    </source>
</evidence>
<dbReference type="EMBL" id="JAADJU010000002">
    <property type="protein sequence ID" value="NMP26176.1"/>
    <property type="molecule type" value="Genomic_DNA"/>
</dbReference>
<sequence length="136" mass="14914">MWSLKIAFVFILFCIIACSPRAEFLPDGENLKPATVGEPYYLRVNILGGRALGGPKWILGSVVPNDSGIALRYCPLPSWRITKQTTDTNDHNCIEIYGVPNKTGVIKITIGGALYGHMLASGSEFSKIYKLQVTQP</sequence>
<evidence type="ECO:0000313" key="1">
    <source>
        <dbReference type="EMBL" id="NMP26176.1"/>
    </source>
</evidence>
<name>A0A848MFL2_9GAMM</name>
<protein>
    <submittedName>
        <fullName evidence="1">Uncharacterized protein</fullName>
    </submittedName>
</protein>
<keyword evidence="2" id="KW-1185">Reference proteome</keyword>
<gene>
    <name evidence="1" type="ORF">GW590_04720</name>
</gene>
<dbReference type="AlphaFoldDB" id="A0A848MFL2"/>
<comment type="caution">
    <text evidence="1">The sequence shown here is derived from an EMBL/GenBank/DDBJ whole genome shotgun (WGS) entry which is preliminary data.</text>
</comment>